<gene>
    <name evidence="2" type="ORF">HPULCUR_008776</name>
</gene>
<protein>
    <submittedName>
        <fullName evidence="2">Uncharacterized protein</fullName>
    </submittedName>
</protein>
<sequence>MDSKIAKLCELLTIPDSIKDDDILAAELIKIDEVFKVVFKLLKEFHPVNYKTTVMNALNEERKYVSSSGNTVPILFVGGRGYGIGSQLKGHSRQGDPEKRKPSRRDSLSAFAIGLSGLAMFMFGATFPTFAPNTSHFKTEFFNQKAVAFLNRNAKRPTVDDVMLSEVSQDSESDLDFPDELPVGIKRKITTPQLEEEIAFIKKLKEKAGGMDWALCLSEAHESDLFKRYYIGSSLRSNSKNT</sequence>
<comment type="caution">
    <text evidence="2">The sequence shown here is derived from an EMBL/GenBank/DDBJ whole genome shotgun (WGS) entry which is preliminary data.</text>
</comment>
<evidence type="ECO:0000313" key="2">
    <source>
        <dbReference type="EMBL" id="GAA5803297.1"/>
    </source>
</evidence>
<reference evidence="2 3" key="1">
    <citation type="submission" date="2024-04" db="EMBL/GenBank/DDBJ databases">
        <title>genome sequences of Mucor flavus KT1a and Helicostylum pulchrum KT1b strains isolation_sourced from the surface of a dry-aged beef.</title>
        <authorList>
            <person name="Toyotome T."/>
            <person name="Hosono M."/>
            <person name="Torimaru M."/>
            <person name="Fukuda K."/>
            <person name="Mikami N."/>
        </authorList>
    </citation>
    <scope>NUCLEOTIDE SEQUENCE [LARGE SCALE GENOMIC DNA]</scope>
    <source>
        <strain evidence="2 3">KT1b</strain>
    </source>
</reference>
<accession>A0ABP9Y8K4</accession>
<evidence type="ECO:0000256" key="1">
    <source>
        <dbReference type="SAM" id="Phobius"/>
    </source>
</evidence>
<evidence type="ECO:0000313" key="3">
    <source>
        <dbReference type="Proteomes" id="UP001476247"/>
    </source>
</evidence>
<keyword evidence="1" id="KW-0472">Membrane</keyword>
<keyword evidence="1" id="KW-0812">Transmembrane</keyword>
<organism evidence="2 3">
    <name type="scientific">Helicostylum pulchrum</name>
    <dbReference type="NCBI Taxonomy" id="562976"/>
    <lineage>
        <taxon>Eukaryota</taxon>
        <taxon>Fungi</taxon>
        <taxon>Fungi incertae sedis</taxon>
        <taxon>Mucoromycota</taxon>
        <taxon>Mucoromycotina</taxon>
        <taxon>Mucoromycetes</taxon>
        <taxon>Mucorales</taxon>
        <taxon>Mucorineae</taxon>
        <taxon>Mucoraceae</taxon>
        <taxon>Helicostylum</taxon>
    </lineage>
</organism>
<name>A0ABP9Y8K4_9FUNG</name>
<dbReference type="Proteomes" id="UP001476247">
    <property type="component" value="Unassembled WGS sequence"/>
</dbReference>
<keyword evidence="3" id="KW-1185">Reference proteome</keyword>
<keyword evidence="1" id="KW-1133">Transmembrane helix</keyword>
<proteinExistence type="predicted"/>
<dbReference type="EMBL" id="BAABUJ010000027">
    <property type="protein sequence ID" value="GAA5803297.1"/>
    <property type="molecule type" value="Genomic_DNA"/>
</dbReference>
<feature type="transmembrane region" description="Helical" evidence="1">
    <location>
        <begin position="108"/>
        <end position="131"/>
    </location>
</feature>